<feature type="region of interest" description="Disordered" evidence="6">
    <location>
        <begin position="193"/>
        <end position="216"/>
    </location>
</feature>
<evidence type="ECO:0000313" key="9">
    <source>
        <dbReference type="RefSeq" id="XP_005181601.1"/>
    </source>
</evidence>
<dbReference type="EnsemblMetazoa" id="MDOA010983-RA">
    <property type="protein sequence ID" value="MDOA010983-PA"/>
    <property type="gene ID" value="MDOA010983"/>
</dbReference>
<evidence type="ECO:0000256" key="2">
    <source>
        <dbReference type="ARBA" id="ARBA00009415"/>
    </source>
</evidence>
<dbReference type="GO" id="GO:0005794">
    <property type="term" value="C:Golgi apparatus"/>
    <property type="evidence" value="ECO:0007669"/>
    <property type="project" value="TreeGrafter"/>
</dbReference>
<evidence type="ECO:0000313" key="7">
    <source>
        <dbReference type="EnsemblMetazoa" id="MDOA010983-PA"/>
    </source>
</evidence>
<evidence type="ECO:0000256" key="3">
    <source>
        <dbReference type="ARBA" id="ARBA00023069"/>
    </source>
</evidence>
<dbReference type="STRING" id="7370.A0A1I8N2X2"/>
<dbReference type="GO" id="GO:0005929">
    <property type="term" value="C:cilium"/>
    <property type="evidence" value="ECO:0007669"/>
    <property type="project" value="UniProtKB-SubCell"/>
</dbReference>
<name>A0A1I8N2X2_MUSDO</name>
<protein>
    <submittedName>
        <fullName evidence="9">Intraflagellar transport protein 57 homolog</fullName>
    </submittedName>
</protein>
<evidence type="ECO:0000256" key="4">
    <source>
        <dbReference type="ARBA" id="ARBA00023273"/>
    </source>
</evidence>
<evidence type="ECO:0000256" key="6">
    <source>
        <dbReference type="SAM" id="MobiDB-lite"/>
    </source>
</evidence>
<dbReference type="InterPro" id="IPR019530">
    <property type="entry name" value="Intra-flagellar_transport_57"/>
</dbReference>
<dbReference type="OrthoDB" id="423881at2759"/>
<comment type="similarity">
    <text evidence="2">Belongs to the IFT57 family.</text>
</comment>
<dbReference type="GO" id="GO:0042073">
    <property type="term" value="P:intraciliary transport"/>
    <property type="evidence" value="ECO:0007669"/>
    <property type="project" value="TreeGrafter"/>
</dbReference>
<dbReference type="Pfam" id="PF10498">
    <property type="entry name" value="IFT57"/>
    <property type="match status" value="1"/>
</dbReference>
<dbReference type="RefSeq" id="XP_005181601.1">
    <property type="nucleotide sequence ID" value="XM_005181544.2"/>
</dbReference>
<comment type="subcellular location">
    <subcellularLocation>
        <location evidence="1">Cell projection</location>
        <location evidence="1">Cilium</location>
    </subcellularLocation>
</comment>
<evidence type="ECO:0000256" key="5">
    <source>
        <dbReference type="SAM" id="Coils"/>
    </source>
</evidence>
<dbReference type="PANTHER" id="PTHR16011:SF0">
    <property type="entry name" value="INTRAFLAGELLAR TRANSPORT PROTEIN 57 HOMOLOG"/>
    <property type="match status" value="1"/>
</dbReference>
<sequence>MEDIPNSADANNLPLLNFQSDDLLEKLKLLNYEKNLLSELKMKPLSRFYFVKSTNPGEQFFMFTIICWWLCQKLGKTMQRPQEYDDPNDVINRIIGVLEEMDISVDFGPTKLIRGAGHQCIYVLDTLATQAIKVMKMSCQRLHITQEDEVANDYLEDNAEIILERIEDEQNEAMSDDDNSELDLNQNSLRQWSQRKRNHHQHNQQLLDSSGGNSLQVTDRLTDQQSWRLEFEQVLPQLKVYVRSDVRDWRAHMNQMDSLKSSITEATENTQLELKKLHNEFTFSLEKIESREKHLNNELHNLITQYKDVSIELSNIQYAHTQVLEETERSVEQLKSVIAENDNKKAEMERRGQMMSDSSFVMTIKKAVAKLKDDVAHLNLEVALLVNGIDRDILKHTGPSVEIEKF</sequence>
<reference evidence="9" key="2">
    <citation type="submission" date="2025-04" db="UniProtKB">
        <authorList>
            <consortium name="RefSeq"/>
        </authorList>
    </citation>
    <scope>IDENTIFICATION</scope>
    <source>
        <strain evidence="9">Aabys</strain>
    </source>
</reference>
<dbReference type="KEGG" id="mde:101899796"/>
<evidence type="ECO:0000313" key="8">
    <source>
        <dbReference type="Proteomes" id="UP001652621"/>
    </source>
</evidence>
<dbReference type="AlphaFoldDB" id="A0A1I8N2X2"/>
<dbReference type="eggNOG" id="KOG0972">
    <property type="taxonomic scope" value="Eukaryota"/>
</dbReference>
<keyword evidence="4" id="KW-0966">Cell projection</keyword>
<dbReference type="GO" id="GO:1905515">
    <property type="term" value="P:non-motile cilium assembly"/>
    <property type="evidence" value="ECO:0007669"/>
    <property type="project" value="TreeGrafter"/>
</dbReference>
<keyword evidence="5" id="KW-0175">Coiled coil</keyword>
<reference evidence="7" key="1">
    <citation type="submission" date="2020-05" db="UniProtKB">
        <authorList>
            <consortium name="EnsemblMetazoa"/>
        </authorList>
    </citation>
    <scope>IDENTIFICATION</scope>
    <source>
        <strain evidence="7">Aabys</strain>
    </source>
</reference>
<feature type="compositionally biased region" description="Basic residues" evidence="6">
    <location>
        <begin position="193"/>
        <end position="202"/>
    </location>
</feature>
<dbReference type="GO" id="GO:0005815">
    <property type="term" value="C:microtubule organizing center"/>
    <property type="evidence" value="ECO:0007669"/>
    <property type="project" value="TreeGrafter"/>
</dbReference>
<dbReference type="GO" id="GO:0030992">
    <property type="term" value="C:intraciliary transport particle B"/>
    <property type="evidence" value="ECO:0007669"/>
    <property type="project" value="TreeGrafter"/>
</dbReference>
<evidence type="ECO:0000256" key="1">
    <source>
        <dbReference type="ARBA" id="ARBA00004138"/>
    </source>
</evidence>
<gene>
    <name evidence="7" type="primary">101899796</name>
    <name evidence="9" type="synonym">LOC101899796</name>
</gene>
<feature type="coiled-coil region" evidence="5">
    <location>
        <begin position="285"/>
        <end position="351"/>
    </location>
</feature>
<dbReference type="Proteomes" id="UP001652621">
    <property type="component" value="Unplaced"/>
</dbReference>
<organism evidence="7">
    <name type="scientific">Musca domestica</name>
    <name type="common">House fly</name>
    <dbReference type="NCBI Taxonomy" id="7370"/>
    <lineage>
        <taxon>Eukaryota</taxon>
        <taxon>Metazoa</taxon>
        <taxon>Ecdysozoa</taxon>
        <taxon>Arthropoda</taxon>
        <taxon>Hexapoda</taxon>
        <taxon>Insecta</taxon>
        <taxon>Pterygota</taxon>
        <taxon>Neoptera</taxon>
        <taxon>Endopterygota</taxon>
        <taxon>Diptera</taxon>
        <taxon>Brachycera</taxon>
        <taxon>Muscomorpha</taxon>
        <taxon>Muscoidea</taxon>
        <taxon>Muscidae</taxon>
        <taxon>Musca</taxon>
    </lineage>
</organism>
<keyword evidence="8" id="KW-1185">Reference proteome</keyword>
<dbReference type="VEuPathDB" id="VectorBase:MDOA010983"/>
<dbReference type="VEuPathDB" id="VectorBase:MDOMA2_017927"/>
<keyword evidence="3" id="KW-0969">Cilium</keyword>
<dbReference type="PANTHER" id="PTHR16011">
    <property type="entry name" value="IFT57/HIPPI"/>
    <property type="match status" value="1"/>
</dbReference>
<proteinExistence type="inferred from homology"/>
<accession>A0A1I8N2X2</accession>